<reference evidence="4 5" key="1">
    <citation type="submission" date="2020-02" db="EMBL/GenBank/DDBJ databases">
        <title>Genome sequences of Thiorhodococcus mannitoliphagus and Thiorhodococcus minor, purple sulfur photosynthetic bacteria in the gammaproteobacterial family, Chromatiaceae.</title>
        <authorList>
            <person name="Aviles F.A."/>
            <person name="Meyer T.E."/>
            <person name="Kyndt J.A."/>
        </authorList>
    </citation>
    <scope>NUCLEOTIDE SEQUENCE [LARGE SCALE GENOMIC DNA]</scope>
    <source>
        <strain evidence="4 5">DSM 11518</strain>
    </source>
</reference>
<keyword evidence="2" id="KW-0378">Hydrolase</keyword>
<gene>
    <name evidence="4" type="ORF">G3446_18895</name>
</gene>
<accession>A0A6M0K3F1</accession>
<keyword evidence="5" id="KW-1185">Reference proteome</keyword>
<dbReference type="RefSeq" id="WP_164454391.1">
    <property type="nucleotide sequence ID" value="NZ_JAAIJQ010000067.1"/>
</dbReference>
<sequence>MFELSTDVPNLQALRGGDYDAFDALYLGDFSCPDYPKNFSSHPETLAEGVRIARDQGKRCYLRLYAVPSNHELDDVRRTIDAAMGLPFDAFEVHNMGLLRVLREMGCTKPLHLGVFGNLYTHETARVLKDYGVTRVYPNPELSLREIRYIKDETPIEVLVQVHGKIPLVISETCFIMENAHQGAETCSFFCSKSHWLTRSQGDWSLKDAGRMTLSGKDLCMIEHMDRLAEAGLEHFFVHGHGEERARVAAVGRAYRRVLNAIAGGEPCETQGLVEALSAFAEMGLCNGYYFESAGQHYVGRP</sequence>
<evidence type="ECO:0000313" key="4">
    <source>
        <dbReference type="EMBL" id="NEV63929.1"/>
    </source>
</evidence>
<comment type="caution">
    <text evidence="4">The sequence shown here is derived from an EMBL/GenBank/DDBJ whole genome shotgun (WGS) entry which is preliminary data.</text>
</comment>
<dbReference type="PANTHER" id="PTHR30217:SF6">
    <property type="entry name" value="TRNA HYDROXYLATION PROTEIN P"/>
    <property type="match status" value="1"/>
</dbReference>
<dbReference type="AlphaFoldDB" id="A0A6M0K3F1"/>
<dbReference type="InterPro" id="IPR051454">
    <property type="entry name" value="RNA/ubiquinone_mod_enzymes"/>
</dbReference>
<dbReference type="PANTHER" id="PTHR30217">
    <property type="entry name" value="PEPTIDASE U32 FAMILY"/>
    <property type="match status" value="1"/>
</dbReference>
<keyword evidence="1" id="KW-0645">Protease</keyword>
<comment type="similarity">
    <text evidence="3">Belongs to the peptidase U32 family.</text>
</comment>
<dbReference type="GO" id="GO:0008233">
    <property type="term" value="F:peptidase activity"/>
    <property type="evidence" value="ECO:0007669"/>
    <property type="project" value="UniProtKB-KW"/>
</dbReference>
<dbReference type="InterPro" id="IPR001539">
    <property type="entry name" value="Peptidase_U32"/>
</dbReference>
<dbReference type="GO" id="GO:0006508">
    <property type="term" value="P:proteolysis"/>
    <property type="evidence" value="ECO:0007669"/>
    <property type="project" value="UniProtKB-KW"/>
</dbReference>
<name>A0A6M0K3F1_9GAMM</name>
<dbReference type="Proteomes" id="UP000483379">
    <property type="component" value="Unassembled WGS sequence"/>
</dbReference>
<evidence type="ECO:0000313" key="5">
    <source>
        <dbReference type="Proteomes" id="UP000483379"/>
    </source>
</evidence>
<organism evidence="4 5">
    <name type="scientific">Thiorhodococcus minor</name>
    <dbReference type="NCBI Taxonomy" id="57489"/>
    <lineage>
        <taxon>Bacteria</taxon>
        <taxon>Pseudomonadati</taxon>
        <taxon>Pseudomonadota</taxon>
        <taxon>Gammaproteobacteria</taxon>
        <taxon>Chromatiales</taxon>
        <taxon>Chromatiaceae</taxon>
        <taxon>Thiorhodococcus</taxon>
    </lineage>
</organism>
<protein>
    <submittedName>
        <fullName evidence="4">U32 family peptidase</fullName>
    </submittedName>
</protein>
<evidence type="ECO:0000256" key="1">
    <source>
        <dbReference type="ARBA" id="ARBA00022670"/>
    </source>
</evidence>
<dbReference type="EMBL" id="JAAIJQ010000067">
    <property type="protein sequence ID" value="NEV63929.1"/>
    <property type="molecule type" value="Genomic_DNA"/>
</dbReference>
<evidence type="ECO:0000256" key="2">
    <source>
        <dbReference type="ARBA" id="ARBA00022801"/>
    </source>
</evidence>
<proteinExistence type="inferred from homology"/>
<dbReference type="Pfam" id="PF01136">
    <property type="entry name" value="Peptidase_U32"/>
    <property type="match status" value="1"/>
</dbReference>
<evidence type="ECO:0000256" key="3">
    <source>
        <dbReference type="ARBA" id="ARBA00038374"/>
    </source>
</evidence>